<evidence type="ECO:0000313" key="3">
    <source>
        <dbReference type="Proteomes" id="UP000601099"/>
    </source>
</evidence>
<keyword evidence="1" id="KW-0472">Membrane</keyword>
<accession>A0ABS0L1C7</accession>
<evidence type="ECO:0000313" key="2">
    <source>
        <dbReference type="EMBL" id="MBG8553909.1"/>
    </source>
</evidence>
<keyword evidence="1" id="KW-1133">Transmembrane helix</keyword>
<comment type="caution">
    <text evidence="2">The sequence shown here is derived from an EMBL/GenBank/DDBJ whole genome shotgun (WGS) entry which is preliminary data.</text>
</comment>
<gene>
    <name evidence="2" type="ORF">I5L79_10145</name>
</gene>
<dbReference type="RefSeq" id="WP_196954933.1">
    <property type="nucleotide sequence ID" value="NZ_JADWYK010000005.1"/>
</dbReference>
<sequence length="220" mass="24779">MSVIVTIQEQPAKPENQFKLGLLKVVAVILLPIWLPLLPLFLLGLALVFGFQHLWDKLRGTALTPEPLPPSEPVVVWQNGQLAVLMQDTNADETFYESYAPVMDAWDAEVAHEYCFYQKLTIQPALMGLYGGVWTKFVHSWADGVLLQLLEAAPGSEAGVTSWLIYVDGRTLSWRKLREIGLYTLQEVNPPLTNQVQGWRINGDTLTVQLQDENQNRPIL</sequence>
<dbReference type="Proteomes" id="UP000601099">
    <property type="component" value="Unassembled WGS sequence"/>
</dbReference>
<feature type="transmembrane region" description="Helical" evidence="1">
    <location>
        <begin position="25"/>
        <end position="49"/>
    </location>
</feature>
<keyword evidence="3" id="KW-1185">Reference proteome</keyword>
<keyword evidence="1" id="KW-0812">Transmembrane</keyword>
<protein>
    <submittedName>
        <fullName evidence="2">Uncharacterized protein</fullName>
    </submittedName>
</protein>
<evidence type="ECO:0000256" key="1">
    <source>
        <dbReference type="SAM" id="Phobius"/>
    </source>
</evidence>
<dbReference type="EMBL" id="JADWYK010000005">
    <property type="protein sequence ID" value="MBG8553909.1"/>
    <property type="molecule type" value="Genomic_DNA"/>
</dbReference>
<name>A0ABS0L1C7_9BACT</name>
<organism evidence="2 3">
    <name type="scientific">Hymenobacter guriensis</name>
    <dbReference type="NCBI Taxonomy" id="2793065"/>
    <lineage>
        <taxon>Bacteria</taxon>
        <taxon>Pseudomonadati</taxon>
        <taxon>Bacteroidota</taxon>
        <taxon>Cytophagia</taxon>
        <taxon>Cytophagales</taxon>
        <taxon>Hymenobacteraceae</taxon>
        <taxon>Hymenobacter</taxon>
    </lineage>
</organism>
<proteinExistence type="predicted"/>
<reference evidence="2 3" key="1">
    <citation type="submission" date="2020-11" db="EMBL/GenBank/DDBJ databases">
        <title>Hymenobacter sp.</title>
        <authorList>
            <person name="Kim M.K."/>
        </authorList>
    </citation>
    <scope>NUCLEOTIDE SEQUENCE [LARGE SCALE GENOMIC DNA]</scope>
    <source>
        <strain evidence="2 3">BT594</strain>
    </source>
</reference>